<dbReference type="EMBL" id="GG697347">
    <property type="protein sequence ID" value="EFQ30137.1"/>
    <property type="molecule type" value="Genomic_DNA"/>
</dbReference>
<dbReference type="RefSeq" id="XP_008094157.1">
    <property type="nucleotide sequence ID" value="XM_008095966.1"/>
</dbReference>
<evidence type="ECO:0000313" key="3">
    <source>
        <dbReference type="EMBL" id="EFQ30137.1"/>
    </source>
</evidence>
<proteinExistence type="predicted"/>
<dbReference type="OrthoDB" id="194358at2759"/>
<feature type="region of interest" description="Disordered" evidence="2">
    <location>
        <begin position="140"/>
        <end position="168"/>
    </location>
</feature>
<dbReference type="CDD" id="cd14688">
    <property type="entry name" value="bZIP_YAP"/>
    <property type="match status" value="1"/>
</dbReference>
<dbReference type="AlphaFoldDB" id="E3QGZ9"/>
<feature type="coiled-coil region" evidence="1">
    <location>
        <begin position="53"/>
        <end position="80"/>
    </location>
</feature>
<dbReference type="eggNOG" id="ENOG502SNVG">
    <property type="taxonomic scope" value="Eukaryota"/>
</dbReference>
<dbReference type="VEuPathDB" id="FungiDB:GLRG_05281"/>
<evidence type="ECO:0000256" key="1">
    <source>
        <dbReference type="SAM" id="Coils"/>
    </source>
</evidence>
<dbReference type="PANTHER" id="PTHR39607:SF1">
    <property type="entry name" value="B-ZIP TRANSCRIPTION FACTOR (EUROFUNG)"/>
    <property type="match status" value="1"/>
</dbReference>
<dbReference type="GeneID" id="24410646"/>
<keyword evidence="1" id="KW-0175">Coiled coil</keyword>
<feature type="region of interest" description="Disordered" evidence="2">
    <location>
        <begin position="22"/>
        <end position="44"/>
    </location>
</feature>
<name>E3QGZ9_COLGM</name>
<reference evidence="4" key="1">
    <citation type="journal article" date="2012" name="Nat. Genet.">
        <title>Lifestyle transitions in plant pathogenic Colletotrichum fungi deciphered by genome and transcriptome analyses.</title>
        <authorList>
            <person name="O'Connell R.J."/>
            <person name="Thon M.R."/>
            <person name="Hacquard S."/>
            <person name="Amyotte S.G."/>
            <person name="Kleemann J."/>
            <person name="Torres M.F."/>
            <person name="Damm U."/>
            <person name="Buiate E.A."/>
            <person name="Epstein L."/>
            <person name="Alkan N."/>
            <person name="Altmueller J."/>
            <person name="Alvarado-Balderrama L."/>
            <person name="Bauser C.A."/>
            <person name="Becker C."/>
            <person name="Birren B.W."/>
            <person name="Chen Z."/>
            <person name="Choi J."/>
            <person name="Crouch J.A."/>
            <person name="Duvick J.P."/>
            <person name="Farman M.A."/>
            <person name="Gan P."/>
            <person name="Heiman D."/>
            <person name="Henrissat B."/>
            <person name="Howard R.J."/>
            <person name="Kabbage M."/>
            <person name="Koch C."/>
            <person name="Kracher B."/>
            <person name="Kubo Y."/>
            <person name="Law A.D."/>
            <person name="Lebrun M.-H."/>
            <person name="Lee Y.-H."/>
            <person name="Miyara I."/>
            <person name="Moore N."/>
            <person name="Neumann U."/>
            <person name="Nordstroem K."/>
            <person name="Panaccione D.G."/>
            <person name="Panstruga R."/>
            <person name="Place M."/>
            <person name="Proctor R.H."/>
            <person name="Prusky D."/>
            <person name="Rech G."/>
            <person name="Reinhardt R."/>
            <person name="Rollins J.A."/>
            <person name="Rounsley S."/>
            <person name="Schardl C.L."/>
            <person name="Schwartz D.C."/>
            <person name="Shenoy N."/>
            <person name="Shirasu K."/>
            <person name="Sikhakolli U.R."/>
            <person name="Stueber K."/>
            <person name="Sukno S.A."/>
            <person name="Sweigard J.A."/>
            <person name="Takano Y."/>
            <person name="Takahara H."/>
            <person name="Trail F."/>
            <person name="van der Does H.C."/>
            <person name="Voll L.M."/>
            <person name="Will I."/>
            <person name="Young S."/>
            <person name="Zeng Q."/>
            <person name="Zhang J."/>
            <person name="Zhou S."/>
            <person name="Dickman M.B."/>
            <person name="Schulze-Lefert P."/>
            <person name="Ver Loren van Themaat E."/>
            <person name="Ma L.-J."/>
            <person name="Vaillancourt L.J."/>
        </authorList>
    </citation>
    <scope>NUCLEOTIDE SEQUENCE [LARGE SCALE GENOMIC DNA]</scope>
    <source>
        <strain evidence="4">M1.001 / M2 / FGSC 10212</strain>
    </source>
</reference>
<dbReference type="Gene3D" id="1.20.5.170">
    <property type="match status" value="1"/>
</dbReference>
<evidence type="ECO:0008006" key="5">
    <source>
        <dbReference type="Google" id="ProtNLM"/>
    </source>
</evidence>
<dbReference type="HOGENOM" id="CLU_030448_0_0_1"/>
<accession>E3QGZ9</accession>
<feature type="compositionally biased region" description="Polar residues" evidence="2">
    <location>
        <begin position="146"/>
        <end position="155"/>
    </location>
</feature>
<organism evidence="4">
    <name type="scientific">Colletotrichum graminicola (strain M1.001 / M2 / FGSC 10212)</name>
    <name type="common">Maize anthracnose fungus</name>
    <name type="synonym">Glomerella graminicola</name>
    <dbReference type="NCBI Taxonomy" id="645133"/>
    <lineage>
        <taxon>Eukaryota</taxon>
        <taxon>Fungi</taxon>
        <taxon>Dikarya</taxon>
        <taxon>Ascomycota</taxon>
        <taxon>Pezizomycotina</taxon>
        <taxon>Sordariomycetes</taxon>
        <taxon>Hypocreomycetidae</taxon>
        <taxon>Glomerellales</taxon>
        <taxon>Glomerellaceae</taxon>
        <taxon>Colletotrichum</taxon>
        <taxon>Colletotrichum graminicola species complex</taxon>
    </lineage>
</organism>
<evidence type="ECO:0000256" key="2">
    <source>
        <dbReference type="SAM" id="MobiDB-lite"/>
    </source>
</evidence>
<gene>
    <name evidence="3" type="ORF">GLRG_05281</name>
</gene>
<protein>
    <recommendedName>
        <fullName evidence="5">BZIP domain-containing protein</fullName>
    </recommendedName>
</protein>
<feature type="compositionally biased region" description="Polar residues" evidence="2">
    <location>
        <begin position="22"/>
        <end position="35"/>
    </location>
</feature>
<dbReference type="PANTHER" id="PTHR39607">
    <property type="entry name" value="XANTHOCILLIN BIOSYNTHESIS CLUSTER TRANSCRIPTION FACTOR XANC-RELATED"/>
    <property type="match status" value="1"/>
</dbReference>
<dbReference type="InterPro" id="IPR052635">
    <property type="entry name" value="Sec_Metab_Biosynth_Reg"/>
</dbReference>
<evidence type="ECO:0000313" key="4">
    <source>
        <dbReference type="Proteomes" id="UP000008782"/>
    </source>
</evidence>
<sequence>MSWMASGNISAFMFETMDRNSASSVADENDWTNVTDPKEKKKIQNRIAQRVHREKLKRRLRELEDLAEEKESRKLAEEQGRKRRFSMSVPLTPGAQSMVLPASCPSSISFGPAGALESLTPPVSQHIETMWRVLNEILHDRPQADSPGQSTSITGPTDAREEPAPTYPDWRAPALVAGPETGSDNGFDLAALAKGGLSPAQDGNLSMPDLDYFPFPGGTSDGDDRVVGDFGDINRPGSAYASLPPGLPGSDAPLIERLNCLRQYAGALGFSSLDAALSSYYTADLSKSPTLFNEQCLSRSRRLPSLLSEIRRHSKGWNKLGQAGYTEETLRSAEDIYVEEFKQAGVDVHLQLADVVAGEELTMDLVPKALVVLQNKFPHLWALITSLATDVAAPGEQQQQQQHPYTVFATVMTLCCPSRPLPRGVLAFHQYHEVP</sequence>
<dbReference type="Proteomes" id="UP000008782">
    <property type="component" value="Unassembled WGS sequence"/>
</dbReference>
<keyword evidence="4" id="KW-1185">Reference proteome</keyword>